<dbReference type="InterPro" id="IPR018247">
    <property type="entry name" value="EF_Hand_1_Ca_BS"/>
</dbReference>
<evidence type="ECO:0000256" key="2">
    <source>
        <dbReference type="ARBA" id="ARBA00022737"/>
    </source>
</evidence>
<dbReference type="PANTHER" id="PTHR10827">
    <property type="entry name" value="RETICULOCALBIN"/>
    <property type="match status" value="1"/>
</dbReference>
<feature type="region of interest" description="Disordered" evidence="3">
    <location>
        <begin position="137"/>
        <end position="189"/>
    </location>
</feature>
<name>A0ABW3LZG4_9GAMM</name>
<feature type="compositionally biased region" description="Basic and acidic residues" evidence="3">
    <location>
        <begin position="61"/>
        <end position="78"/>
    </location>
</feature>
<organism evidence="6 7">
    <name type="scientific">Pseudoxanthomonas kaohsiungensis</name>
    <dbReference type="NCBI Taxonomy" id="283923"/>
    <lineage>
        <taxon>Bacteria</taxon>
        <taxon>Pseudomonadati</taxon>
        <taxon>Pseudomonadota</taxon>
        <taxon>Gammaproteobacteria</taxon>
        <taxon>Lysobacterales</taxon>
        <taxon>Lysobacteraceae</taxon>
        <taxon>Pseudoxanthomonas</taxon>
    </lineage>
</organism>
<feature type="compositionally biased region" description="Basic and acidic residues" evidence="3">
    <location>
        <begin position="157"/>
        <end position="167"/>
    </location>
</feature>
<dbReference type="RefSeq" id="WP_162377798.1">
    <property type="nucleotide sequence ID" value="NZ_JBHTKN010000006.1"/>
</dbReference>
<keyword evidence="7" id="KW-1185">Reference proteome</keyword>
<evidence type="ECO:0000313" key="6">
    <source>
        <dbReference type="EMBL" id="MFD1042739.1"/>
    </source>
</evidence>
<dbReference type="Pfam" id="PF13202">
    <property type="entry name" value="EF-hand_5"/>
    <property type="match status" value="5"/>
</dbReference>
<evidence type="ECO:0000256" key="1">
    <source>
        <dbReference type="ARBA" id="ARBA00022723"/>
    </source>
</evidence>
<evidence type="ECO:0000259" key="5">
    <source>
        <dbReference type="PROSITE" id="PS50222"/>
    </source>
</evidence>
<feature type="compositionally biased region" description="Basic and acidic residues" evidence="3">
    <location>
        <begin position="90"/>
        <end position="106"/>
    </location>
</feature>
<comment type="caution">
    <text evidence="6">The sequence shown here is derived from an EMBL/GenBank/DDBJ whole genome shotgun (WGS) entry which is preliminary data.</text>
</comment>
<gene>
    <name evidence="6" type="ORF">ACFQ2N_10310</name>
</gene>
<evidence type="ECO:0000256" key="3">
    <source>
        <dbReference type="SAM" id="MobiDB-lite"/>
    </source>
</evidence>
<dbReference type="PANTHER" id="PTHR10827:SF98">
    <property type="entry name" value="45 KDA CALCIUM-BINDING PROTEIN"/>
    <property type="match status" value="1"/>
</dbReference>
<dbReference type="Gene3D" id="1.10.238.10">
    <property type="entry name" value="EF-hand"/>
    <property type="match status" value="2"/>
</dbReference>
<feature type="region of interest" description="Disordered" evidence="3">
    <location>
        <begin position="59"/>
        <end position="106"/>
    </location>
</feature>
<dbReference type="EMBL" id="JBHTKN010000006">
    <property type="protein sequence ID" value="MFD1042739.1"/>
    <property type="molecule type" value="Genomic_DNA"/>
</dbReference>
<accession>A0ABW3LZG4</accession>
<feature type="chain" id="PRO_5047462342" evidence="4">
    <location>
        <begin position="23"/>
        <end position="189"/>
    </location>
</feature>
<dbReference type="PROSITE" id="PS00018">
    <property type="entry name" value="EF_HAND_1"/>
    <property type="match status" value="1"/>
</dbReference>
<evidence type="ECO:0000313" key="7">
    <source>
        <dbReference type="Proteomes" id="UP001597033"/>
    </source>
</evidence>
<keyword evidence="2" id="KW-0677">Repeat</keyword>
<protein>
    <submittedName>
        <fullName evidence="6">EF-hand domain-containing protein</fullName>
    </submittedName>
</protein>
<evidence type="ECO:0000256" key="4">
    <source>
        <dbReference type="SAM" id="SignalP"/>
    </source>
</evidence>
<dbReference type="PROSITE" id="PS50222">
    <property type="entry name" value="EF_HAND_2"/>
    <property type="match status" value="1"/>
</dbReference>
<keyword evidence="1" id="KW-0479">Metal-binding</keyword>
<dbReference type="InterPro" id="IPR011992">
    <property type="entry name" value="EF-hand-dom_pair"/>
</dbReference>
<feature type="signal peptide" evidence="4">
    <location>
        <begin position="1"/>
        <end position="22"/>
    </location>
</feature>
<keyword evidence="4" id="KW-0732">Signal</keyword>
<dbReference type="Proteomes" id="UP001597033">
    <property type="component" value="Unassembled WGS sequence"/>
</dbReference>
<dbReference type="InterPro" id="IPR002048">
    <property type="entry name" value="EF_hand_dom"/>
</dbReference>
<sequence length="189" mass="19946">MKKTPLLLAAALLAATTGAALAQADAPAAAAKARAPLDTNQDGVIDRTEAAAHPRLAARFDTLDKNKDGKLAGDEMPRRGQRGPGGHPFAELDKDKDGRVSKAEAAADPKFAERFAKMDANQDGFVDKADRELAGKQHRDEWFKAADSNNDGSLSKAEYDVAHAKRDGHGRKHGSWGRGGAPAKDAAGQ</sequence>
<proteinExistence type="predicted"/>
<feature type="domain" description="EF-hand" evidence="5">
    <location>
        <begin position="134"/>
        <end position="169"/>
    </location>
</feature>
<reference evidence="7" key="1">
    <citation type="journal article" date="2019" name="Int. J. Syst. Evol. Microbiol.">
        <title>The Global Catalogue of Microorganisms (GCM) 10K type strain sequencing project: providing services to taxonomists for standard genome sequencing and annotation.</title>
        <authorList>
            <consortium name="The Broad Institute Genomics Platform"/>
            <consortium name="The Broad Institute Genome Sequencing Center for Infectious Disease"/>
            <person name="Wu L."/>
            <person name="Ma J."/>
        </authorList>
    </citation>
    <scope>NUCLEOTIDE SEQUENCE [LARGE SCALE GENOMIC DNA]</scope>
    <source>
        <strain evidence="7">CCUG 55854</strain>
    </source>
</reference>
<dbReference type="SUPFAM" id="SSF47473">
    <property type="entry name" value="EF-hand"/>
    <property type="match status" value="1"/>
</dbReference>